<name>A0A1A6FSE0_NEOLE</name>
<dbReference type="SUPFAM" id="SSF52540">
    <property type="entry name" value="P-loop containing nucleoside triphosphate hydrolases"/>
    <property type="match status" value="1"/>
</dbReference>
<dbReference type="PANTHER" id="PTHR23122">
    <property type="entry name" value="MEMBRANE-ASSOCIATED GUANYLATE KINASE MAGUK"/>
    <property type="match status" value="1"/>
</dbReference>
<evidence type="ECO:0000313" key="2">
    <source>
        <dbReference type="EMBL" id="OBS56873.1"/>
    </source>
</evidence>
<gene>
    <name evidence="2" type="ORF">A6R68_12002</name>
</gene>
<dbReference type="OrthoDB" id="439127at2759"/>
<dbReference type="EMBL" id="LZPO01119312">
    <property type="protein sequence ID" value="OBS56873.1"/>
    <property type="molecule type" value="Genomic_DNA"/>
</dbReference>
<dbReference type="AlphaFoldDB" id="A0A1A6FSE0"/>
<feature type="non-terminal residue" evidence="2">
    <location>
        <position position="63"/>
    </location>
</feature>
<proteinExistence type="predicted"/>
<evidence type="ECO:0000259" key="1">
    <source>
        <dbReference type="PROSITE" id="PS50052"/>
    </source>
</evidence>
<feature type="domain" description="Guanylate kinase-like" evidence="1">
    <location>
        <begin position="1"/>
        <end position="63"/>
    </location>
</feature>
<dbReference type="Proteomes" id="UP000092124">
    <property type="component" value="Unassembled WGS sequence"/>
</dbReference>
<dbReference type="Gene3D" id="3.30.63.10">
    <property type="entry name" value="Guanylate Kinase phosphate binding domain"/>
    <property type="match status" value="1"/>
</dbReference>
<dbReference type="STRING" id="56216.A0A1A6FSE0"/>
<evidence type="ECO:0000313" key="3">
    <source>
        <dbReference type="Proteomes" id="UP000092124"/>
    </source>
</evidence>
<dbReference type="InterPro" id="IPR008144">
    <property type="entry name" value="Guanylate_kin-like_dom"/>
</dbReference>
<protein>
    <recommendedName>
        <fullName evidence="1">Guanylate kinase-like domain-containing protein</fullName>
    </recommendedName>
</protein>
<keyword evidence="3" id="KW-1185">Reference proteome</keyword>
<comment type="caution">
    <text evidence="2">The sequence shown here is derived from an EMBL/GenBank/DDBJ whole genome shotgun (WGS) entry which is preliminary data.</text>
</comment>
<dbReference type="InterPro" id="IPR050716">
    <property type="entry name" value="MAGUK"/>
</dbReference>
<dbReference type="InterPro" id="IPR008145">
    <property type="entry name" value="GK/Ca_channel_bsu"/>
</dbReference>
<reference evidence="2 3" key="1">
    <citation type="submission" date="2016-06" db="EMBL/GenBank/DDBJ databases">
        <title>The Draft Genome Sequence and Annotation of the Desert Woodrat Neotoma lepida.</title>
        <authorList>
            <person name="Campbell M."/>
            <person name="Oakeson K.F."/>
            <person name="Yandell M."/>
            <person name="Halpert J.R."/>
            <person name="Dearing D."/>
        </authorList>
    </citation>
    <scope>NUCLEOTIDE SEQUENCE [LARGE SCALE GENOMIC DNA]</scope>
    <source>
        <strain evidence="2">417</strain>
        <tissue evidence="2">Liver</tissue>
    </source>
</reference>
<accession>A0A1A6FSE0</accession>
<sequence length="63" mass="7206">TPLEQEEAKRVTFSIAEVWLLRASEVGFIEYGEYKNNYYGTSIDSVRSVLAKNKVCLLDVQPH</sequence>
<dbReference type="InterPro" id="IPR027417">
    <property type="entry name" value="P-loop_NTPase"/>
</dbReference>
<organism evidence="2 3">
    <name type="scientific">Neotoma lepida</name>
    <name type="common">Desert woodrat</name>
    <dbReference type="NCBI Taxonomy" id="56216"/>
    <lineage>
        <taxon>Eukaryota</taxon>
        <taxon>Metazoa</taxon>
        <taxon>Chordata</taxon>
        <taxon>Craniata</taxon>
        <taxon>Vertebrata</taxon>
        <taxon>Euteleostomi</taxon>
        <taxon>Mammalia</taxon>
        <taxon>Eutheria</taxon>
        <taxon>Euarchontoglires</taxon>
        <taxon>Glires</taxon>
        <taxon>Rodentia</taxon>
        <taxon>Myomorpha</taxon>
        <taxon>Muroidea</taxon>
        <taxon>Cricetidae</taxon>
        <taxon>Neotominae</taxon>
        <taxon>Neotoma</taxon>
    </lineage>
</organism>
<dbReference type="PROSITE" id="PS50052">
    <property type="entry name" value="GUANYLATE_KINASE_2"/>
    <property type="match status" value="1"/>
</dbReference>
<dbReference type="Gene3D" id="3.40.50.300">
    <property type="entry name" value="P-loop containing nucleotide triphosphate hydrolases"/>
    <property type="match status" value="1"/>
</dbReference>
<feature type="non-terminal residue" evidence="2">
    <location>
        <position position="1"/>
    </location>
</feature>
<dbReference type="Pfam" id="PF00625">
    <property type="entry name" value="Guanylate_kin"/>
    <property type="match status" value="1"/>
</dbReference>